<dbReference type="AlphaFoldDB" id="A0A1E3L241"/>
<evidence type="ECO:0000313" key="8">
    <source>
        <dbReference type="Proteomes" id="UP000094578"/>
    </source>
</evidence>
<accession>A0A1E3L241</accession>
<dbReference type="STRING" id="1886670.PTI45_02691"/>
<evidence type="ECO:0000256" key="1">
    <source>
        <dbReference type="ARBA" id="ARBA00004651"/>
    </source>
</evidence>
<reference evidence="7 8" key="1">
    <citation type="submission" date="2016-08" db="EMBL/GenBank/DDBJ databases">
        <title>Genome sequencing of Paenibacillus sp. TI45-13ar, isolated from Korean traditional nuruk.</title>
        <authorList>
            <person name="Kim S.-J."/>
        </authorList>
    </citation>
    <scope>NUCLEOTIDE SEQUENCE [LARGE SCALE GENOMIC DNA]</scope>
    <source>
        <strain evidence="7 8">TI45-13ar</strain>
    </source>
</reference>
<keyword evidence="4 6" id="KW-1133">Transmembrane helix</keyword>
<evidence type="ECO:0000256" key="4">
    <source>
        <dbReference type="ARBA" id="ARBA00022989"/>
    </source>
</evidence>
<protein>
    <recommendedName>
        <fullName evidence="9">Holin-like protein CidB</fullName>
    </recommendedName>
</protein>
<dbReference type="RefSeq" id="WP_069328103.1">
    <property type="nucleotide sequence ID" value="NZ_MDER01000045.1"/>
</dbReference>
<dbReference type="PANTHER" id="PTHR30249">
    <property type="entry name" value="PUTATIVE SEROTONIN TRANSPORTER"/>
    <property type="match status" value="1"/>
</dbReference>
<keyword evidence="8" id="KW-1185">Reference proteome</keyword>
<evidence type="ECO:0000256" key="2">
    <source>
        <dbReference type="ARBA" id="ARBA00022475"/>
    </source>
</evidence>
<evidence type="ECO:0000313" key="7">
    <source>
        <dbReference type="EMBL" id="ODP27872.1"/>
    </source>
</evidence>
<feature type="transmembrane region" description="Helical" evidence="6">
    <location>
        <begin position="91"/>
        <end position="116"/>
    </location>
</feature>
<dbReference type="Proteomes" id="UP000094578">
    <property type="component" value="Unassembled WGS sequence"/>
</dbReference>
<feature type="transmembrane region" description="Helical" evidence="6">
    <location>
        <begin position="62"/>
        <end position="79"/>
    </location>
</feature>
<dbReference type="PATRIC" id="fig|1886670.3.peg.2736"/>
<sequence length="229" mass="24239">MNIWIVLLMIVMTLCLYILASLLYKQVRVSVLIPVLTTTFMIVVILLLTHTSYSTYMAGGEWISKLMGPAVVALAYPLYRQRHLFKQYGLSILGSALIGVVVGMLSGVGMALVLGFSEPYIISIIPKSVTTPVALQISNNLGGEASLTSVFVMIAGFTGVILGLGCLKLFRVKNAISVGIALGISSHALGTAKALEHGEIAVSMGSLALTISAIVSSFIGPLILVAIYH</sequence>
<evidence type="ECO:0000256" key="6">
    <source>
        <dbReference type="SAM" id="Phobius"/>
    </source>
</evidence>
<comment type="caution">
    <text evidence="7">The sequence shown here is derived from an EMBL/GenBank/DDBJ whole genome shotgun (WGS) entry which is preliminary data.</text>
</comment>
<dbReference type="GO" id="GO:0005886">
    <property type="term" value="C:plasma membrane"/>
    <property type="evidence" value="ECO:0007669"/>
    <property type="project" value="UniProtKB-SubCell"/>
</dbReference>
<keyword evidence="5 6" id="KW-0472">Membrane</keyword>
<keyword evidence="2" id="KW-1003">Cell membrane</keyword>
<comment type="subcellular location">
    <subcellularLocation>
        <location evidence="1">Cell membrane</location>
        <topology evidence="1">Multi-pass membrane protein</topology>
    </subcellularLocation>
</comment>
<feature type="transmembrane region" description="Helical" evidence="6">
    <location>
        <begin position="174"/>
        <end position="195"/>
    </location>
</feature>
<feature type="transmembrane region" description="Helical" evidence="6">
    <location>
        <begin position="31"/>
        <end position="50"/>
    </location>
</feature>
<gene>
    <name evidence="7" type="ORF">PTI45_02691</name>
</gene>
<proteinExistence type="predicted"/>
<keyword evidence="3 6" id="KW-0812">Transmembrane</keyword>
<dbReference type="InterPro" id="IPR007300">
    <property type="entry name" value="CidB/LrgB"/>
</dbReference>
<name>A0A1E3L241_9BACL</name>
<organism evidence="7 8">
    <name type="scientific">Paenibacillus nuruki</name>
    <dbReference type="NCBI Taxonomy" id="1886670"/>
    <lineage>
        <taxon>Bacteria</taxon>
        <taxon>Bacillati</taxon>
        <taxon>Bacillota</taxon>
        <taxon>Bacilli</taxon>
        <taxon>Bacillales</taxon>
        <taxon>Paenibacillaceae</taxon>
        <taxon>Paenibacillus</taxon>
    </lineage>
</organism>
<evidence type="ECO:0000256" key="5">
    <source>
        <dbReference type="ARBA" id="ARBA00023136"/>
    </source>
</evidence>
<evidence type="ECO:0000256" key="3">
    <source>
        <dbReference type="ARBA" id="ARBA00022692"/>
    </source>
</evidence>
<feature type="transmembrane region" description="Helical" evidence="6">
    <location>
        <begin position="145"/>
        <end position="167"/>
    </location>
</feature>
<dbReference type="EMBL" id="MDER01000045">
    <property type="protein sequence ID" value="ODP27872.1"/>
    <property type="molecule type" value="Genomic_DNA"/>
</dbReference>
<feature type="transmembrane region" description="Helical" evidence="6">
    <location>
        <begin position="207"/>
        <end position="228"/>
    </location>
</feature>
<evidence type="ECO:0008006" key="9">
    <source>
        <dbReference type="Google" id="ProtNLM"/>
    </source>
</evidence>
<dbReference type="PANTHER" id="PTHR30249:SF17">
    <property type="entry name" value="HOLIN-LIKE PROTEIN CIDB"/>
    <property type="match status" value="1"/>
</dbReference>
<feature type="transmembrane region" description="Helical" evidence="6">
    <location>
        <begin position="6"/>
        <end position="24"/>
    </location>
</feature>
<dbReference type="Pfam" id="PF04172">
    <property type="entry name" value="LrgB"/>
    <property type="match status" value="1"/>
</dbReference>